<dbReference type="CDD" id="cd00448">
    <property type="entry name" value="YjgF_YER057c_UK114_family"/>
    <property type="match status" value="1"/>
</dbReference>
<dbReference type="AlphaFoldDB" id="A0A366E084"/>
<dbReference type="Proteomes" id="UP000252893">
    <property type="component" value="Unassembled WGS sequence"/>
</dbReference>
<sequence>MHKILQPDNWVAPIGYSNGISARGRTIFVGGQIGWNEQCEFETDDFVEQVRQTLKNIVAILAVDGAGPEHITTMTWYFTDKQEYKSNMRGLGQAYRDVIGKHFPAMAAMQVAGLIEDRAKIEIQVTAVVPD</sequence>
<evidence type="ECO:0000313" key="2">
    <source>
        <dbReference type="Proteomes" id="UP000252893"/>
    </source>
</evidence>
<comment type="caution">
    <text evidence="1">The sequence shown here is derived from an EMBL/GenBank/DDBJ whole genome shotgun (WGS) entry which is preliminary data.</text>
</comment>
<dbReference type="PANTHER" id="PTHR43857">
    <property type="entry name" value="BLR7761 PROTEIN"/>
    <property type="match status" value="1"/>
</dbReference>
<proteinExistence type="predicted"/>
<dbReference type="Pfam" id="PF01042">
    <property type="entry name" value="Ribonuc_L-PSP"/>
    <property type="match status" value="1"/>
</dbReference>
<dbReference type="OrthoDB" id="9803101at2"/>
<accession>A0A366E084</accession>
<gene>
    <name evidence="1" type="ORF">DFR47_103271</name>
</gene>
<dbReference type="EMBL" id="QNRH01000003">
    <property type="protein sequence ID" value="RBO95707.1"/>
    <property type="molecule type" value="Genomic_DNA"/>
</dbReference>
<evidence type="ECO:0000313" key="1">
    <source>
        <dbReference type="EMBL" id="RBO95707.1"/>
    </source>
</evidence>
<keyword evidence="2" id="KW-1185">Reference proteome</keyword>
<dbReference type="InterPro" id="IPR006175">
    <property type="entry name" value="YjgF/YER057c/UK114"/>
</dbReference>
<name>A0A366E084_9HYPH</name>
<dbReference type="Gene3D" id="3.30.1330.40">
    <property type="entry name" value="RutC-like"/>
    <property type="match status" value="1"/>
</dbReference>
<reference evidence="1 2" key="1">
    <citation type="submission" date="2018-06" db="EMBL/GenBank/DDBJ databases">
        <title>Genomic Encyclopedia of Type Strains, Phase IV (KMG-IV): sequencing the most valuable type-strain genomes for metagenomic binning, comparative biology and taxonomic classification.</title>
        <authorList>
            <person name="Goeker M."/>
        </authorList>
    </citation>
    <scope>NUCLEOTIDE SEQUENCE [LARGE SCALE GENOMIC DNA]</scope>
    <source>
        <strain evidence="1 2">DSM 25619</strain>
    </source>
</reference>
<organism evidence="1 2">
    <name type="scientific">Pseudochrobactrum asaccharolyticum</name>
    <dbReference type="NCBI Taxonomy" id="354351"/>
    <lineage>
        <taxon>Bacteria</taxon>
        <taxon>Pseudomonadati</taxon>
        <taxon>Pseudomonadota</taxon>
        <taxon>Alphaproteobacteria</taxon>
        <taxon>Hyphomicrobiales</taxon>
        <taxon>Brucellaceae</taxon>
        <taxon>Pseudochrobactrum</taxon>
    </lineage>
</organism>
<dbReference type="InterPro" id="IPR035959">
    <property type="entry name" value="RutC-like_sf"/>
</dbReference>
<dbReference type="PANTHER" id="PTHR43857:SF1">
    <property type="entry name" value="YJGH FAMILY PROTEIN"/>
    <property type="match status" value="1"/>
</dbReference>
<dbReference type="RefSeq" id="WP_113944233.1">
    <property type="nucleotide sequence ID" value="NZ_JAHREH010000003.1"/>
</dbReference>
<protein>
    <submittedName>
        <fullName evidence="1">Enamine deaminase RidA (YjgF/YER057c/UK114 family)</fullName>
    </submittedName>
</protein>
<dbReference type="SUPFAM" id="SSF55298">
    <property type="entry name" value="YjgF-like"/>
    <property type="match status" value="1"/>
</dbReference>